<evidence type="ECO:0000313" key="3">
    <source>
        <dbReference type="Proteomes" id="UP000290407"/>
    </source>
</evidence>
<comment type="caution">
    <text evidence="2">The sequence shown here is derived from an EMBL/GenBank/DDBJ whole genome shotgun (WGS) entry which is preliminary data.</text>
</comment>
<protein>
    <submittedName>
        <fullName evidence="2">Uncharacterized protein</fullName>
    </submittedName>
</protein>
<evidence type="ECO:0000313" key="2">
    <source>
        <dbReference type="EMBL" id="RYC68425.1"/>
    </source>
</evidence>
<dbReference type="AlphaFoldDB" id="A0A4Q2ULP4"/>
<keyword evidence="1" id="KW-0812">Transmembrane</keyword>
<name>A0A4Q2ULP4_9BACT</name>
<sequence>MRTQTKHQLLFCKQFTQITNNNQSDQFKANKAMKTYLLILIGLFAISPIAEAQVKIGSNPTSISATSNLEIEASNGKKVTVDKTTGALKADGALAFPGAGTPAAGAALTSDATGNATWIPRSKQTRTVITGTPGSLSNVTCAITFFGSTTLTLPTGYWTVIVGGTMQANGNLAYSSTLYPYSDIVLGVTTGTIEFTDRDNRKVPIVNGQQTEYGVSFTINVTSASATVFVATSACGVPSANISVTSFKAID</sequence>
<gene>
    <name evidence="2" type="ORF">EQG79_18880</name>
</gene>
<dbReference type="Proteomes" id="UP000290407">
    <property type="component" value="Unassembled WGS sequence"/>
</dbReference>
<keyword evidence="3" id="KW-1185">Reference proteome</keyword>
<accession>A0A4Q2ULP4</accession>
<feature type="transmembrane region" description="Helical" evidence="1">
    <location>
        <begin position="36"/>
        <end position="54"/>
    </location>
</feature>
<organism evidence="2 3">
    <name type="scientific">Spirosoma sordidisoli</name>
    <dbReference type="NCBI Taxonomy" id="2502893"/>
    <lineage>
        <taxon>Bacteria</taxon>
        <taxon>Pseudomonadati</taxon>
        <taxon>Bacteroidota</taxon>
        <taxon>Cytophagia</taxon>
        <taxon>Cytophagales</taxon>
        <taxon>Cytophagaceae</taxon>
        <taxon>Spirosoma</taxon>
    </lineage>
</organism>
<keyword evidence="1" id="KW-1133">Transmembrane helix</keyword>
<reference evidence="2 3" key="1">
    <citation type="submission" date="2019-01" db="EMBL/GenBank/DDBJ databases">
        <title>Spirosoma flava sp. nov., a propanil-degrading bacterium isolated from herbicide-contaminated soil.</title>
        <authorList>
            <person name="Zhang L."/>
            <person name="Jiang J.-D."/>
        </authorList>
    </citation>
    <scope>NUCLEOTIDE SEQUENCE [LARGE SCALE GENOMIC DNA]</scope>
    <source>
        <strain evidence="2 3">TY50</strain>
    </source>
</reference>
<dbReference type="RefSeq" id="WP_129603194.1">
    <property type="nucleotide sequence ID" value="NZ_SBLB01000005.1"/>
</dbReference>
<keyword evidence="1" id="KW-0472">Membrane</keyword>
<evidence type="ECO:0000256" key="1">
    <source>
        <dbReference type="SAM" id="Phobius"/>
    </source>
</evidence>
<dbReference type="EMBL" id="SBLB01000005">
    <property type="protein sequence ID" value="RYC68425.1"/>
    <property type="molecule type" value="Genomic_DNA"/>
</dbReference>
<proteinExistence type="predicted"/>